<dbReference type="InterPro" id="IPR011006">
    <property type="entry name" value="CheY-like_superfamily"/>
</dbReference>
<dbReference type="PROSITE" id="PS51755">
    <property type="entry name" value="OMPR_PHOB"/>
    <property type="match status" value="1"/>
</dbReference>
<dbReference type="InterPro" id="IPR039420">
    <property type="entry name" value="WalR-like"/>
</dbReference>
<evidence type="ECO:0000259" key="9">
    <source>
        <dbReference type="PROSITE" id="PS51755"/>
    </source>
</evidence>
<dbReference type="Pfam" id="PF00486">
    <property type="entry name" value="Trans_reg_C"/>
    <property type="match status" value="1"/>
</dbReference>
<dbReference type="RefSeq" id="WP_128359436.1">
    <property type="nucleotide sequence ID" value="NZ_CP053840.1"/>
</dbReference>
<dbReference type="InterPro" id="IPR036388">
    <property type="entry name" value="WH-like_DNA-bd_sf"/>
</dbReference>
<keyword evidence="3" id="KW-0805">Transcription regulation</keyword>
<feature type="modified residue" description="4-aspartylphosphate" evidence="6">
    <location>
        <position position="61"/>
    </location>
</feature>
<evidence type="ECO:0000256" key="4">
    <source>
        <dbReference type="ARBA" id="ARBA00023125"/>
    </source>
</evidence>
<dbReference type="SUPFAM" id="SSF52172">
    <property type="entry name" value="CheY-like"/>
    <property type="match status" value="1"/>
</dbReference>
<evidence type="ECO:0000256" key="7">
    <source>
        <dbReference type="PROSITE-ProRule" id="PRU01091"/>
    </source>
</evidence>
<feature type="domain" description="Response regulatory" evidence="8">
    <location>
        <begin position="12"/>
        <end position="126"/>
    </location>
</feature>
<evidence type="ECO:0000256" key="5">
    <source>
        <dbReference type="ARBA" id="ARBA00023163"/>
    </source>
</evidence>
<dbReference type="GO" id="GO:0032993">
    <property type="term" value="C:protein-DNA complex"/>
    <property type="evidence" value="ECO:0007669"/>
    <property type="project" value="TreeGrafter"/>
</dbReference>
<evidence type="ECO:0000256" key="2">
    <source>
        <dbReference type="ARBA" id="ARBA00023012"/>
    </source>
</evidence>
<dbReference type="Gene3D" id="3.40.50.2300">
    <property type="match status" value="1"/>
</dbReference>
<dbReference type="PANTHER" id="PTHR48111">
    <property type="entry name" value="REGULATOR OF RPOS"/>
    <property type="match status" value="1"/>
</dbReference>
<dbReference type="SMART" id="SM00862">
    <property type="entry name" value="Trans_reg_C"/>
    <property type="match status" value="1"/>
</dbReference>
<accession>A0AAE7E3W2</accession>
<keyword evidence="2" id="KW-0902">Two-component regulatory system</keyword>
<reference evidence="10 11" key="1">
    <citation type="submission" date="2020-05" db="EMBL/GenBank/DDBJ databases">
        <title>Complete genome sequencing of Campylobacter and Arcobacter type strains.</title>
        <authorList>
            <person name="Miller W.G."/>
            <person name="Yee E."/>
        </authorList>
    </citation>
    <scope>NUCLEOTIDE SEQUENCE [LARGE SCALE GENOMIC DNA]</scope>
    <source>
        <strain evidence="10 11">LMG 26156</strain>
    </source>
</reference>
<keyword evidence="5" id="KW-0804">Transcription</keyword>
<dbReference type="GO" id="GO:0006355">
    <property type="term" value="P:regulation of DNA-templated transcription"/>
    <property type="evidence" value="ECO:0007669"/>
    <property type="project" value="InterPro"/>
</dbReference>
<dbReference type="Gene3D" id="1.10.10.10">
    <property type="entry name" value="Winged helix-like DNA-binding domain superfamily/Winged helix DNA-binding domain"/>
    <property type="match status" value="1"/>
</dbReference>
<keyword evidence="4 7" id="KW-0238">DNA-binding</keyword>
<feature type="DNA-binding region" description="OmpR/PhoB-type" evidence="7">
    <location>
        <begin position="131"/>
        <end position="225"/>
    </location>
</feature>
<dbReference type="GO" id="GO:0005829">
    <property type="term" value="C:cytosol"/>
    <property type="evidence" value="ECO:0007669"/>
    <property type="project" value="TreeGrafter"/>
</dbReference>
<evidence type="ECO:0000313" key="11">
    <source>
        <dbReference type="Proteomes" id="UP000503482"/>
    </source>
</evidence>
<gene>
    <name evidence="10" type="ORF">AVENP_2130</name>
</gene>
<dbReference type="GO" id="GO:0000156">
    <property type="term" value="F:phosphorelay response regulator activity"/>
    <property type="evidence" value="ECO:0007669"/>
    <property type="project" value="TreeGrafter"/>
</dbReference>
<dbReference type="EMBL" id="CP053840">
    <property type="protein sequence ID" value="QKF67658.1"/>
    <property type="molecule type" value="Genomic_DNA"/>
</dbReference>
<dbReference type="Pfam" id="PF00072">
    <property type="entry name" value="Response_reg"/>
    <property type="match status" value="1"/>
</dbReference>
<evidence type="ECO:0000259" key="8">
    <source>
        <dbReference type="PROSITE" id="PS50110"/>
    </source>
</evidence>
<keyword evidence="1 6" id="KW-0597">Phosphoprotein</keyword>
<dbReference type="InterPro" id="IPR001867">
    <property type="entry name" value="OmpR/PhoB-type_DNA-bd"/>
</dbReference>
<evidence type="ECO:0000256" key="3">
    <source>
        <dbReference type="ARBA" id="ARBA00023015"/>
    </source>
</evidence>
<keyword evidence="11" id="KW-1185">Reference proteome</keyword>
<dbReference type="KEGG" id="avp:AVENP_2130"/>
<evidence type="ECO:0000256" key="6">
    <source>
        <dbReference type="PROSITE-ProRule" id="PRU00169"/>
    </source>
</evidence>
<sequence>MDDIIEQLKNYTLLCVEDEEGIRKRLVNTLKYYFAEVYEASNADDGYILYYEHKPTIIISDIEMPKKNGISMVQDIRKDDLNTIIVMLTAYSSEEYLLNLINLNINHYILKPVTAETLLQGIIKAFGNRLENKIKFCEDIYFNLKHRELYYKDEVVSLRKREKDFLLLLHENKNRILTYAMIEEYIWKDKTMSMSALKTFIKELRQRLPKDLITNIALEGYKLTSFK</sequence>
<feature type="domain" description="OmpR/PhoB-type" evidence="9">
    <location>
        <begin position="131"/>
        <end position="225"/>
    </location>
</feature>
<dbReference type="SMART" id="SM00448">
    <property type="entry name" value="REC"/>
    <property type="match status" value="1"/>
</dbReference>
<protein>
    <submittedName>
        <fullName evidence="10">Two-component system response regulator</fullName>
    </submittedName>
</protein>
<evidence type="ECO:0000256" key="1">
    <source>
        <dbReference type="ARBA" id="ARBA00022553"/>
    </source>
</evidence>
<dbReference type="InterPro" id="IPR001789">
    <property type="entry name" value="Sig_transdc_resp-reg_receiver"/>
</dbReference>
<dbReference type="GO" id="GO:0000976">
    <property type="term" value="F:transcription cis-regulatory region binding"/>
    <property type="evidence" value="ECO:0007669"/>
    <property type="project" value="TreeGrafter"/>
</dbReference>
<dbReference type="PROSITE" id="PS50110">
    <property type="entry name" value="RESPONSE_REGULATORY"/>
    <property type="match status" value="1"/>
</dbReference>
<name>A0AAE7E3W2_9BACT</name>
<dbReference type="AlphaFoldDB" id="A0AAE7E3W2"/>
<proteinExistence type="predicted"/>
<dbReference type="Proteomes" id="UP000503482">
    <property type="component" value="Chromosome"/>
</dbReference>
<evidence type="ECO:0000313" key="10">
    <source>
        <dbReference type="EMBL" id="QKF67658.1"/>
    </source>
</evidence>
<dbReference type="PANTHER" id="PTHR48111:SF1">
    <property type="entry name" value="TWO-COMPONENT RESPONSE REGULATOR ORR33"/>
    <property type="match status" value="1"/>
</dbReference>
<organism evidence="10 11">
    <name type="scientific">Arcobacter venerupis</name>
    <dbReference type="NCBI Taxonomy" id="1054033"/>
    <lineage>
        <taxon>Bacteria</taxon>
        <taxon>Pseudomonadati</taxon>
        <taxon>Campylobacterota</taxon>
        <taxon>Epsilonproteobacteria</taxon>
        <taxon>Campylobacterales</taxon>
        <taxon>Arcobacteraceae</taxon>
        <taxon>Arcobacter</taxon>
    </lineage>
</organism>